<reference evidence="1 2" key="1">
    <citation type="submission" date="2017-12" db="EMBL/GenBank/DDBJ databases">
        <title>Confluentibacter flavum sp. nov., isolated from the saline lake.</title>
        <authorList>
            <person name="Yu L."/>
        </authorList>
    </citation>
    <scope>NUCLEOTIDE SEQUENCE [LARGE SCALE GENOMIC DNA]</scope>
    <source>
        <strain evidence="1 2">3B</strain>
    </source>
</reference>
<organism evidence="1 2">
    <name type="scientific">Confluentibacter flavum</name>
    <dbReference type="NCBI Taxonomy" id="1909700"/>
    <lineage>
        <taxon>Bacteria</taxon>
        <taxon>Pseudomonadati</taxon>
        <taxon>Bacteroidota</taxon>
        <taxon>Flavobacteriia</taxon>
        <taxon>Flavobacteriales</taxon>
        <taxon>Flavobacteriaceae</taxon>
        <taxon>Confluentibacter</taxon>
    </lineage>
</organism>
<comment type="caution">
    <text evidence="1">The sequence shown here is derived from an EMBL/GenBank/DDBJ whole genome shotgun (WGS) entry which is preliminary data.</text>
</comment>
<dbReference type="OrthoDB" id="1226308at2"/>
<protein>
    <submittedName>
        <fullName evidence="1">Uncharacterized protein</fullName>
    </submittedName>
</protein>
<name>A0A2N3HMX7_9FLAO</name>
<proteinExistence type="predicted"/>
<evidence type="ECO:0000313" key="1">
    <source>
        <dbReference type="EMBL" id="PKQ46287.1"/>
    </source>
</evidence>
<keyword evidence="2" id="KW-1185">Reference proteome</keyword>
<dbReference type="RefSeq" id="WP_106658564.1">
    <property type="nucleotide sequence ID" value="NZ_PJEO01000014.1"/>
</dbReference>
<evidence type="ECO:0000313" key="2">
    <source>
        <dbReference type="Proteomes" id="UP000233435"/>
    </source>
</evidence>
<sequence>MSSFEKIIDRKTQIAFNKKVLSASQQLHPYVKHRLYIAESTGVLPKNMFTSNGIIDESIATFYENGYDIDCGIHAIKLKLFKIVDKDLDTLFKKEAFHKNTISTNSILEEELDGLDEQYTIDDDWDFIMGEELNDISYHQPDKHNHIFLYDDNNSSILNAFDMEHVSANNSQKALGSLYTWLPLNVSNIVDLYIFGKLSFEDISKVKNIESSRVELIFDEIIKKFKNHIE</sequence>
<accession>A0A2N3HMX7</accession>
<dbReference type="EMBL" id="PJEO01000014">
    <property type="protein sequence ID" value="PKQ46287.1"/>
    <property type="molecule type" value="Genomic_DNA"/>
</dbReference>
<dbReference type="AlphaFoldDB" id="A0A2N3HMX7"/>
<gene>
    <name evidence="1" type="ORF">CSW08_03755</name>
</gene>
<dbReference type="Proteomes" id="UP000233435">
    <property type="component" value="Unassembled WGS sequence"/>
</dbReference>